<protein>
    <recommendedName>
        <fullName evidence="3">F-box domain-containing protein</fullName>
    </recommendedName>
</protein>
<proteinExistence type="predicted"/>
<evidence type="ECO:0000313" key="1">
    <source>
        <dbReference type="EMBL" id="KAF8875012.1"/>
    </source>
</evidence>
<dbReference type="OrthoDB" id="2269034at2759"/>
<dbReference type="Proteomes" id="UP000724874">
    <property type="component" value="Unassembled WGS sequence"/>
</dbReference>
<dbReference type="AlphaFoldDB" id="A0A9P5THB5"/>
<dbReference type="EMBL" id="JADNYJ010000204">
    <property type="protein sequence ID" value="KAF8875012.1"/>
    <property type="molecule type" value="Genomic_DNA"/>
</dbReference>
<evidence type="ECO:0008006" key="3">
    <source>
        <dbReference type="Google" id="ProtNLM"/>
    </source>
</evidence>
<gene>
    <name evidence="1" type="ORF">CPB84DRAFT_1966857</name>
</gene>
<dbReference type="InterPro" id="IPR032675">
    <property type="entry name" value="LRR_dom_sf"/>
</dbReference>
<sequence>MQQCEWRSCPVFLLLRSPESSAGHYIGSGSNRMHINELPVELLSEVFDDATDKNYLTPNQLTPFLFSFRRKFAPLNLIHVCQHWRMVAFSTPTLWTSLNVAQHKPSKSSVLAMAYWLQCSRNAPLHFLISSWNDASDPSFDRQYARKMLRILSIHLSRWRYVTIEAGNELAGDLVEVLNDAAEHPPPLEGLEINFGYDHDDIAQQSVVDEFASSIYNLKTLRRLYWINAWGHGLPNLPWDQYETIFIKSSFTPEDSLRVLTQCTSAKSVTIRRFQLSNHCLTPFNQPHTSLTSLTSLTLDECSDPLPLLSCFTIPSLLHLEMSLNQREFHLLEEFLKRSNCPLQVLIVADTTLAVDGIASFFKFPWLKSISNVKLAPTYSDKEMQKFLKNLETSYEKLPPLVVWMEMFAHWPVFIGWKESGLQGALYALEAGKLTTVG</sequence>
<keyword evidence="2" id="KW-1185">Reference proteome</keyword>
<name>A0A9P5THB5_GYMJU</name>
<dbReference type="Gene3D" id="3.80.10.10">
    <property type="entry name" value="Ribonuclease Inhibitor"/>
    <property type="match status" value="1"/>
</dbReference>
<comment type="caution">
    <text evidence="1">The sequence shown here is derived from an EMBL/GenBank/DDBJ whole genome shotgun (WGS) entry which is preliminary data.</text>
</comment>
<dbReference type="SUPFAM" id="SSF52047">
    <property type="entry name" value="RNI-like"/>
    <property type="match status" value="1"/>
</dbReference>
<reference evidence="1" key="1">
    <citation type="submission" date="2020-11" db="EMBL/GenBank/DDBJ databases">
        <authorList>
            <consortium name="DOE Joint Genome Institute"/>
            <person name="Ahrendt S."/>
            <person name="Riley R."/>
            <person name="Andreopoulos W."/>
            <person name="LaButti K."/>
            <person name="Pangilinan J."/>
            <person name="Ruiz-duenas F.J."/>
            <person name="Barrasa J.M."/>
            <person name="Sanchez-Garcia M."/>
            <person name="Camarero S."/>
            <person name="Miyauchi S."/>
            <person name="Serrano A."/>
            <person name="Linde D."/>
            <person name="Babiker R."/>
            <person name="Drula E."/>
            <person name="Ayuso-Fernandez I."/>
            <person name="Pacheco R."/>
            <person name="Padilla G."/>
            <person name="Ferreira P."/>
            <person name="Barriuso J."/>
            <person name="Kellner H."/>
            <person name="Castanera R."/>
            <person name="Alfaro M."/>
            <person name="Ramirez L."/>
            <person name="Pisabarro A.G."/>
            <person name="Kuo A."/>
            <person name="Tritt A."/>
            <person name="Lipzen A."/>
            <person name="He G."/>
            <person name="Yan M."/>
            <person name="Ng V."/>
            <person name="Cullen D."/>
            <person name="Martin F."/>
            <person name="Rosso M.-N."/>
            <person name="Henrissat B."/>
            <person name="Hibbett D."/>
            <person name="Martinez A.T."/>
            <person name="Grigoriev I.V."/>
        </authorList>
    </citation>
    <scope>NUCLEOTIDE SEQUENCE</scope>
    <source>
        <strain evidence="1">AH 44721</strain>
    </source>
</reference>
<accession>A0A9P5THB5</accession>
<organism evidence="1 2">
    <name type="scientific">Gymnopilus junonius</name>
    <name type="common">Spectacular rustgill mushroom</name>
    <name type="synonym">Gymnopilus spectabilis subsp. junonius</name>
    <dbReference type="NCBI Taxonomy" id="109634"/>
    <lineage>
        <taxon>Eukaryota</taxon>
        <taxon>Fungi</taxon>
        <taxon>Dikarya</taxon>
        <taxon>Basidiomycota</taxon>
        <taxon>Agaricomycotina</taxon>
        <taxon>Agaricomycetes</taxon>
        <taxon>Agaricomycetidae</taxon>
        <taxon>Agaricales</taxon>
        <taxon>Agaricineae</taxon>
        <taxon>Hymenogastraceae</taxon>
        <taxon>Gymnopilus</taxon>
    </lineage>
</organism>
<evidence type="ECO:0000313" key="2">
    <source>
        <dbReference type="Proteomes" id="UP000724874"/>
    </source>
</evidence>